<dbReference type="PROSITE" id="PS00463">
    <property type="entry name" value="ZN2_CY6_FUNGAL_1"/>
    <property type="match status" value="1"/>
</dbReference>
<reference evidence="14" key="1">
    <citation type="journal article" date="2021" name="J Fungi (Basel)">
        <title>Genomic and Metabolomic Analyses of the Marine Fungus Emericellopsis cladophorae: Insights into Saltwater Adaptability Mechanisms and Its Biosynthetic Potential.</title>
        <authorList>
            <person name="Goncalves M.F.M."/>
            <person name="Hilario S."/>
            <person name="Van de Peer Y."/>
            <person name="Esteves A.C."/>
            <person name="Alves A."/>
        </authorList>
    </citation>
    <scope>NUCLEOTIDE SEQUENCE</scope>
    <source>
        <strain evidence="14">MUM 19.33</strain>
    </source>
</reference>
<keyword evidence="2 10" id="KW-0575">Peroxidase</keyword>
<dbReference type="PROSITE" id="PS00437">
    <property type="entry name" value="CATALASE_1"/>
    <property type="match status" value="1"/>
</dbReference>
<dbReference type="GeneID" id="75832291"/>
<evidence type="ECO:0000256" key="11">
    <source>
        <dbReference type="RuleBase" id="RU004142"/>
    </source>
</evidence>
<dbReference type="PANTHER" id="PTHR11465">
    <property type="entry name" value="CATALASE"/>
    <property type="match status" value="1"/>
</dbReference>
<dbReference type="SUPFAM" id="SSF57701">
    <property type="entry name" value="Zn2/Cys6 DNA-binding domain"/>
    <property type="match status" value="1"/>
</dbReference>
<dbReference type="InterPro" id="IPR020835">
    <property type="entry name" value="Catalase_sf"/>
</dbReference>
<evidence type="ECO:0000256" key="10">
    <source>
        <dbReference type="RuleBase" id="RU000498"/>
    </source>
</evidence>
<dbReference type="SUPFAM" id="SSF51197">
    <property type="entry name" value="Clavaminate synthase-like"/>
    <property type="match status" value="1"/>
</dbReference>
<dbReference type="InterPro" id="IPR001138">
    <property type="entry name" value="Zn2Cys6_DnaBD"/>
</dbReference>
<dbReference type="Proteomes" id="UP001055219">
    <property type="component" value="Unassembled WGS sequence"/>
</dbReference>
<evidence type="ECO:0000259" key="13">
    <source>
        <dbReference type="PROSITE" id="PS50048"/>
    </source>
</evidence>
<dbReference type="GO" id="GO:0004096">
    <property type="term" value="F:catalase activity"/>
    <property type="evidence" value="ECO:0007669"/>
    <property type="project" value="UniProtKB-EC"/>
</dbReference>
<dbReference type="InterPro" id="IPR018028">
    <property type="entry name" value="Catalase"/>
</dbReference>
<comment type="catalytic activity">
    <reaction evidence="10">
        <text>2 H2O2 = O2 + 2 H2O</text>
        <dbReference type="Rhea" id="RHEA:20309"/>
        <dbReference type="ChEBI" id="CHEBI:15377"/>
        <dbReference type="ChEBI" id="CHEBI:15379"/>
        <dbReference type="ChEBI" id="CHEBI:16240"/>
        <dbReference type="EC" id="1.11.1.6"/>
    </reaction>
</comment>
<evidence type="ECO:0000313" key="15">
    <source>
        <dbReference type="Proteomes" id="UP001055219"/>
    </source>
</evidence>
<keyword evidence="8 10" id="KW-0376">Hydrogen peroxide</keyword>
<feature type="region of interest" description="Disordered" evidence="12">
    <location>
        <begin position="743"/>
        <end position="780"/>
    </location>
</feature>
<accession>A0A9P9XUH3</accession>
<dbReference type="CDD" id="cd00067">
    <property type="entry name" value="GAL4"/>
    <property type="match status" value="1"/>
</dbReference>
<keyword evidence="5 10" id="KW-0560">Oxidoreductase</keyword>
<dbReference type="Pfam" id="PF06628">
    <property type="entry name" value="Catalase-rel"/>
    <property type="match status" value="1"/>
</dbReference>
<protein>
    <recommendedName>
        <fullName evidence="10">Catalase</fullName>
        <ecNumber evidence="10">1.11.1.6</ecNumber>
    </recommendedName>
</protein>
<keyword evidence="15" id="KW-1185">Reference proteome</keyword>
<evidence type="ECO:0000256" key="6">
    <source>
        <dbReference type="ARBA" id="ARBA00023004"/>
    </source>
</evidence>
<dbReference type="SUPFAM" id="SSF56634">
    <property type="entry name" value="Heme-dependent catalase-like"/>
    <property type="match status" value="1"/>
</dbReference>
<evidence type="ECO:0000256" key="1">
    <source>
        <dbReference type="ARBA" id="ARBA00005329"/>
    </source>
</evidence>
<keyword evidence="6 10" id="KW-0408">Iron</keyword>
<reference evidence="14" key="2">
    <citation type="submission" date="2022-07" db="EMBL/GenBank/DDBJ databases">
        <authorList>
            <person name="Goncalves M.F.M."/>
            <person name="Hilario S."/>
            <person name="Van De Peer Y."/>
            <person name="Esteves A.C."/>
            <person name="Alves A."/>
        </authorList>
    </citation>
    <scope>NUCLEOTIDE SEQUENCE</scope>
    <source>
        <strain evidence="14">MUM 19.33</strain>
    </source>
</reference>
<dbReference type="GO" id="GO:0008270">
    <property type="term" value="F:zinc ion binding"/>
    <property type="evidence" value="ECO:0007669"/>
    <property type="project" value="InterPro"/>
</dbReference>
<feature type="region of interest" description="Disordered" evidence="12">
    <location>
        <begin position="593"/>
        <end position="670"/>
    </location>
</feature>
<evidence type="ECO:0000313" key="14">
    <source>
        <dbReference type="EMBL" id="KAI6778021.1"/>
    </source>
</evidence>
<gene>
    <name evidence="14" type="ORF">J7T54_005808</name>
</gene>
<organism evidence="14 15">
    <name type="scientific">Emericellopsis cladophorae</name>
    <dbReference type="NCBI Taxonomy" id="2686198"/>
    <lineage>
        <taxon>Eukaryota</taxon>
        <taxon>Fungi</taxon>
        <taxon>Dikarya</taxon>
        <taxon>Ascomycota</taxon>
        <taxon>Pezizomycotina</taxon>
        <taxon>Sordariomycetes</taxon>
        <taxon>Hypocreomycetidae</taxon>
        <taxon>Hypocreales</taxon>
        <taxon>Bionectriaceae</taxon>
        <taxon>Emericellopsis</taxon>
    </lineage>
</organism>
<dbReference type="GO" id="GO:0042744">
    <property type="term" value="P:hydrogen peroxide catabolic process"/>
    <property type="evidence" value="ECO:0007669"/>
    <property type="project" value="UniProtKB-KW"/>
</dbReference>
<dbReference type="OrthoDB" id="6880011at2759"/>
<dbReference type="InterPro" id="IPR011614">
    <property type="entry name" value="Catalase_core"/>
</dbReference>
<dbReference type="CDD" id="cd08157">
    <property type="entry name" value="catalase_fungal"/>
    <property type="match status" value="1"/>
</dbReference>
<evidence type="ECO:0000256" key="8">
    <source>
        <dbReference type="ARBA" id="ARBA00023324"/>
    </source>
</evidence>
<keyword evidence="3 10" id="KW-0349">Heme</keyword>
<evidence type="ECO:0000256" key="4">
    <source>
        <dbReference type="ARBA" id="ARBA00022723"/>
    </source>
</evidence>
<name>A0A9P9XUH3_9HYPO</name>
<evidence type="ECO:0000256" key="9">
    <source>
        <dbReference type="ARBA" id="ARBA00044729"/>
    </source>
</evidence>
<dbReference type="PRINTS" id="PR00067">
    <property type="entry name" value="CATALASE"/>
</dbReference>
<keyword evidence="4 10" id="KW-0479">Metal-binding</keyword>
<proteinExistence type="inferred from homology"/>
<dbReference type="SMART" id="SM01060">
    <property type="entry name" value="Catalase"/>
    <property type="match status" value="1"/>
</dbReference>
<feature type="domain" description="Zn(2)-C6 fungal-type" evidence="13">
    <location>
        <begin position="675"/>
        <end position="705"/>
    </location>
</feature>
<dbReference type="EMBL" id="JAGIXG020000085">
    <property type="protein sequence ID" value="KAI6778021.1"/>
    <property type="molecule type" value="Genomic_DNA"/>
</dbReference>
<evidence type="ECO:0000256" key="12">
    <source>
        <dbReference type="SAM" id="MobiDB-lite"/>
    </source>
</evidence>
<keyword evidence="7" id="KW-0539">Nucleus</keyword>
<dbReference type="Pfam" id="PF00172">
    <property type="entry name" value="Zn_clus"/>
    <property type="match status" value="1"/>
</dbReference>
<feature type="compositionally biased region" description="Low complexity" evidence="12">
    <location>
        <begin position="746"/>
        <end position="761"/>
    </location>
</feature>
<dbReference type="CDD" id="cd12148">
    <property type="entry name" value="fungal_TF_MHR"/>
    <property type="match status" value="1"/>
</dbReference>
<evidence type="ECO:0000256" key="3">
    <source>
        <dbReference type="ARBA" id="ARBA00022617"/>
    </source>
</evidence>
<dbReference type="EC" id="1.11.1.6" evidence="10"/>
<dbReference type="SMART" id="SM00066">
    <property type="entry name" value="GAL4"/>
    <property type="match status" value="1"/>
</dbReference>
<dbReference type="GO" id="GO:0020037">
    <property type="term" value="F:heme binding"/>
    <property type="evidence" value="ECO:0007669"/>
    <property type="project" value="InterPro"/>
</dbReference>
<evidence type="ECO:0000256" key="7">
    <source>
        <dbReference type="ARBA" id="ARBA00023242"/>
    </source>
</evidence>
<dbReference type="RefSeq" id="XP_051358877.1">
    <property type="nucleotide sequence ID" value="XM_051510178.1"/>
</dbReference>
<evidence type="ECO:0000256" key="5">
    <source>
        <dbReference type="ARBA" id="ARBA00023002"/>
    </source>
</evidence>
<dbReference type="PANTHER" id="PTHR11465:SF62">
    <property type="entry name" value="CATALASE T"/>
    <property type="match status" value="1"/>
</dbReference>
<dbReference type="PROSITE" id="PS50048">
    <property type="entry name" value="ZN2_CY6_FUNGAL_2"/>
    <property type="match status" value="1"/>
</dbReference>
<dbReference type="Pfam" id="PF00199">
    <property type="entry name" value="Catalase"/>
    <property type="match status" value="1"/>
</dbReference>
<dbReference type="PROSITE" id="PS00438">
    <property type="entry name" value="CATALASE_2"/>
    <property type="match status" value="1"/>
</dbReference>
<dbReference type="PROSITE" id="PS51402">
    <property type="entry name" value="CATALASE_3"/>
    <property type="match status" value="1"/>
</dbReference>
<comment type="function">
    <text evidence="9 11">Catalyzes the degradation of hydrogen peroxide (H(2)O(2)) generated by peroxisomal oxidases to water and oxygen, thereby protecting cells from the toxic effects of hydrogen peroxide.</text>
</comment>
<dbReference type="GO" id="GO:0005777">
    <property type="term" value="C:peroxisome"/>
    <property type="evidence" value="ECO:0007669"/>
    <property type="project" value="TreeGrafter"/>
</dbReference>
<feature type="compositionally biased region" description="Polar residues" evidence="12">
    <location>
        <begin position="605"/>
        <end position="614"/>
    </location>
</feature>
<dbReference type="GO" id="GO:0005739">
    <property type="term" value="C:mitochondrion"/>
    <property type="evidence" value="ECO:0007669"/>
    <property type="project" value="TreeGrafter"/>
</dbReference>
<dbReference type="InterPro" id="IPR002226">
    <property type="entry name" value="Catalase_haem_BS"/>
</dbReference>
<evidence type="ECO:0000256" key="2">
    <source>
        <dbReference type="ARBA" id="ARBA00022559"/>
    </source>
</evidence>
<dbReference type="InterPro" id="IPR024708">
    <property type="entry name" value="Catalase_AS"/>
</dbReference>
<dbReference type="GO" id="GO:0042542">
    <property type="term" value="P:response to hydrogen peroxide"/>
    <property type="evidence" value="ECO:0007669"/>
    <property type="project" value="TreeGrafter"/>
</dbReference>
<dbReference type="InterPro" id="IPR036864">
    <property type="entry name" value="Zn2-C6_fun-type_DNA-bd_sf"/>
</dbReference>
<dbReference type="GO" id="GO:0000981">
    <property type="term" value="F:DNA-binding transcription factor activity, RNA polymerase II-specific"/>
    <property type="evidence" value="ECO:0007669"/>
    <property type="project" value="InterPro"/>
</dbReference>
<sequence>MAPAAVETSFTAHVAERFRTYEADRKASSKECVYTTSNGVPVPHPYEAQRLGNGPLLLQDFHLVDLLSHFDRERIPERVVHAKGSGAHGEFVVTDPCPDLCLADLFQEKGNKCSITIRFSTVGGESGSHDLARDPRGFSVKFRTNEGNWDMVANNTPVFFLRDPAKFPFFIHTQKRDPATHLTHADDSTHFWEYLSQNPESIHQVMVLFGDRGIPKGYRFMNGYSGHTMKLVNKDGDWVYCQFHMKSMQGIDFVTQEESANYSPDYSQKDLYEAIQKGDYPKWTLEVQTMTPKQAEELWETQKINVFDLTHIWPQGQFPRRKIGELTLNENAVNYFAEVEQVAFNPAHMVPGIEPSADPVLQSRLFSYPDTHRHRIGVNYQQLPVNAPRTSYMHANFQRDGSMAFFNQGARPNYLSSIDPVQFEPRAVDLDKTHGHFTGEAVTFLSQIRPEDFNAPRALWQNVFDKPARERFINNVSGKMASCPDKEILKRQIAIFREVDDDIAKRLEKATGIQGYDGIKNMKFNGTHNGMATDDKVKHANGINVSKCTSMTEDNGAPRKGMHNMSDASLASLTDHPRPRQLHILGEETPIMRLPRGWHRETNGADHSNGNMVNNGGPASVQPRTGAVPQQQQPTPPEASNTKKRKVSEDATNATTARNELSAPPPPIHTRTMAACDACRVSKTRCDAARPVCAKCLKRGRNCVYPDRDPTSMFETWGKKILSALENQSQLLSEVAQSTARNIHLQQHQHQQSPQSSHHPPAMNDDDPENMSRKDVPWTPITGSDKILDWIVFPRERPAQTLPPSAFVAKPNHWALETASPSVARIYELRDIFFSQVEPKCPLVDVEDLDAYIAEVIEHGFAWTSSSCLVLIVFALAAIWGHYPDDERRLLISNSATEGYTAAVPEHRMRESSIYLGMAQRRLSAASQDESLVGALCYLLYGSPFSEGVPNGSEHLLHNESPGSGYGINFTPSSHYYFLAEISLRRLLNRARHAATMLSPSIDSITAARVADIMHQLEGQLQKWLECLPPALRFNVPPDSWPAPDEPELVKLMRERYVEVRELLYRVFLYICLHGGTRLTHAQAKMYGAKASAGLRLSIYRINTERPFYRHAGSWIACRVRFNQALCLLAAVRGLEMAIESAAYVAVPPTWRECVCMVRERLETWSDQGGGVGELALLLGWLLKLNMSSIDELLKHQSFKTLTPDQVSSFMTRGFLRLPGAIPLENCDRWMKDLWPRLGMDPDDMSTWTMGWNTISKLNVAPAAELAPTAWAAICELCGGEGRIAKGGEMWTDGLIVNLGSAENEGKMVDLKDLTSWHQFSNELGPFGANDRRPGVLLDIRPAWDHKERLLRAAEEVREEVVVLVHPLMLHSASKNSRRLAQVITNPPVSLAAPFQFNRKDPSEYSLVELKTMQDVGGPEKFRDWKIIGEREMFASERVQGQETRRKEENARLAKLGLETGDDSISQMPYLMVAQAKRQAGVV</sequence>
<comment type="caution">
    <text evidence="14">The sequence shown here is derived from an EMBL/GenBank/DDBJ whole genome shotgun (WGS) entry which is preliminary data.</text>
</comment>
<dbReference type="FunFam" id="2.40.180.10:FF:000001">
    <property type="entry name" value="Catalase"/>
    <property type="match status" value="1"/>
</dbReference>
<dbReference type="InterPro" id="IPR010582">
    <property type="entry name" value="Catalase_immune_responsive"/>
</dbReference>
<dbReference type="Gene3D" id="4.10.240.10">
    <property type="entry name" value="Zn(2)-C6 fungal-type DNA-binding domain"/>
    <property type="match status" value="1"/>
</dbReference>
<comment type="similarity">
    <text evidence="1 10">Belongs to the catalase family.</text>
</comment>
<dbReference type="Gene3D" id="2.40.180.10">
    <property type="entry name" value="Catalase core domain"/>
    <property type="match status" value="1"/>
</dbReference>
<feature type="compositionally biased region" description="Polar residues" evidence="12">
    <location>
        <begin position="650"/>
        <end position="659"/>
    </location>
</feature>